<organism evidence="3 4">
    <name type="scientific">Microterricola gilva</name>
    <dbReference type="NCBI Taxonomy" id="393267"/>
    <lineage>
        <taxon>Bacteria</taxon>
        <taxon>Bacillati</taxon>
        <taxon>Actinomycetota</taxon>
        <taxon>Actinomycetes</taxon>
        <taxon>Micrococcales</taxon>
        <taxon>Microbacteriaceae</taxon>
        <taxon>Microterricola</taxon>
    </lineage>
</organism>
<dbReference type="AlphaFoldDB" id="A0A4Q8AM97"/>
<sequence length="183" mass="19289">MSIERTLLAALLAVVVIALLLLMVRSWKRRGTRDSGLTGYALPAAPAAHTLVVPVAYVATTKHELPLERLQPAGLAFRAQGTLAVASDGLTVDLAGSDALFIPRGALREVTETTWAIDRAVESDGLSCVSWLMQRIPGAAEQTDTIADSYFRVIDPAQRAVLVSAISTLLPASAAGANSEAQK</sequence>
<evidence type="ECO:0000259" key="2">
    <source>
        <dbReference type="Pfam" id="PF25362"/>
    </source>
</evidence>
<keyword evidence="4" id="KW-1185">Reference proteome</keyword>
<dbReference type="RefSeq" id="WP_130505437.1">
    <property type="nucleotide sequence ID" value="NZ_SHLC01000001.1"/>
</dbReference>
<accession>A0A4Q8AM97</accession>
<comment type="caution">
    <text evidence="3">The sequence shown here is derived from an EMBL/GenBank/DDBJ whole genome shotgun (WGS) entry which is preliminary data.</text>
</comment>
<reference evidence="3 4" key="1">
    <citation type="submission" date="2019-02" db="EMBL/GenBank/DDBJ databases">
        <title>Sequencing the genomes of 1000 actinobacteria strains.</title>
        <authorList>
            <person name="Klenk H.-P."/>
        </authorList>
    </citation>
    <scope>NUCLEOTIDE SEQUENCE [LARGE SCALE GENOMIC DNA]</scope>
    <source>
        <strain evidence="3 4">DSM 18319</strain>
    </source>
</reference>
<dbReference type="EMBL" id="SHLC01000001">
    <property type="protein sequence ID" value="RZU65029.1"/>
    <property type="molecule type" value="Genomic_DNA"/>
</dbReference>
<keyword evidence="1" id="KW-0472">Membrane</keyword>
<keyword evidence="1" id="KW-0812">Transmembrane</keyword>
<evidence type="ECO:0000256" key="1">
    <source>
        <dbReference type="SAM" id="Phobius"/>
    </source>
</evidence>
<evidence type="ECO:0000313" key="3">
    <source>
        <dbReference type="EMBL" id="RZU65029.1"/>
    </source>
</evidence>
<evidence type="ECO:0000313" key="4">
    <source>
        <dbReference type="Proteomes" id="UP000291483"/>
    </source>
</evidence>
<name>A0A4Q8AM97_9MICO</name>
<gene>
    <name evidence="3" type="ORF">EV379_1348</name>
</gene>
<proteinExistence type="predicted"/>
<dbReference type="OrthoDB" id="3826692at2"/>
<dbReference type="Pfam" id="PF25362">
    <property type="entry name" value="bPH_11"/>
    <property type="match status" value="1"/>
</dbReference>
<dbReference type="Proteomes" id="UP000291483">
    <property type="component" value="Unassembled WGS sequence"/>
</dbReference>
<protein>
    <recommendedName>
        <fullName evidence="2">PH domain-containing protein</fullName>
    </recommendedName>
</protein>
<feature type="domain" description="PH" evidence="2">
    <location>
        <begin position="41"/>
        <end position="165"/>
    </location>
</feature>
<dbReference type="InterPro" id="IPR057446">
    <property type="entry name" value="PH_bac"/>
</dbReference>
<feature type="transmembrane region" description="Helical" evidence="1">
    <location>
        <begin position="6"/>
        <end position="24"/>
    </location>
</feature>
<keyword evidence="1" id="KW-1133">Transmembrane helix</keyword>